<comment type="caution">
    <text evidence="1">The sequence shown here is derived from an EMBL/GenBank/DDBJ whole genome shotgun (WGS) entry which is preliminary data.</text>
</comment>
<dbReference type="AlphaFoldDB" id="A0A8H6K0X3"/>
<dbReference type="Proteomes" id="UP000639643">
    <property type="component" value="Unassembled WGS sequence"/>
</dbReference>
<dbReference type="EMBL" id="WIGM01000546">
    <property type="protein sequence ID" value="KAF6822353.1"/>
    <property type="molecule type" value="Genomic_DNA"/>
</dbReference>
<dbReference type="OrthoDB" id="4843457at2759"/>
<protein>
    <submittedName>
        <fullName evidence="1">Uncharacterized protein</fullName>
    </submittedName>
</protein>
<gene>
    <name evidence="1" type="ORF">CMUS01_11112</name>
</gene>
<evidence type="ECO:0000313" key="2">
    <source>
        <dbReference type="Proteomes" id="UP000639643"/>
    </source>
</evidence>
<keyword evidence="2" id="KW-1185">Reference proteome</keyword>
<reference evidence="1" key="1">
    <citation type="journal article" date="2020" name="Phytopathology">
        <title>Genome Sequence Resources of Colletotrichum truncatum, C. plurivorum, C. musicola, and C. sojae: Four Species Pathogenic to Soybean (Glycine max).</title>
        <authorList>
            <person name="Rogerio F."/>
            <person name="Boufleur T.R."/>
            <person name="Ciampi-Guillardi M."/>
            <person name="Sukno S.A."/>
            <person name="Thon M.R."/>
            <person name="Massola Junior N.S."/>
            <person name="Baroncelli R."/>
        </authorList>
    </citation>
    <scope>NUCLEOTIDE SEQUENCE</scope>
    <source>
        <strain evidence="1">LFN0074</strain>
    </source>
</reference>
<accession>A0A8H6K0X3</accession>
<evidence type="ECO:0000313" key="1">
    <source>
        <dbReference type="EMBL" id="KAF6822353.1"/>
    </source>
</evidence>
<name>A0A8H6K0X3_9PEZI</name>
<proteinExistence type="predicted"/>
<organism evidence="1 2">
    <name type="scientific">Colletotrichum musicola</name>
    <dbReference type="NCBI Taxonomy" id="2175873"/>
    <lineage>
        <taxon>Eukaryota</taxon>
        <taxon>Fungi</taxon>
        <taxon>Dikarya</taxon>
        <taxon>Ascomycota</taxon>
        <taxon>Pezizomycotina</taxon>
        <taxon>Sordariomycetes</taxon>
        <taxon>Hypocreomycetidae</taxon>
        <taxon>Glomerellales</taxon>
        <taxon>Glomerellaceae</taxon>
        <taxon>Colletotrichum</taxon>
        <taxon>Colletotrichum orchidearum species complex</taxon>
    </lineage>
</organism>
<sequence length="45" mass="5188">MSVVVDPCISCQCPRCSRCRVERRQMRQHQHSSPGHCQHSEYSGT</sequence>